<evidence type="ECO:0000313" key="3">
    <source>
        <dbReference type="EMBL" id="CAD2201503.1"/>
    </source>
</evidence>
<dbReference type="AlphaFoldDB" id="A0A6V7XQF3"/>
<feature type="chain" id="PRO_5028318825" evidence="2">
    <location>
        <begin position="19"/>
        <end position="275"/>
    </location>
</feature>
<dbReference type="EMBL" id="CAJEWN010002023">
    <property type="protein sequence ID" value="CAD2201503.1"/>
    <property type="molecule type" value="Genomic_DNA"/>
</dbReference>
<evidence type="ECO:0000256" key="2">
    <source>
        <dbReference type="SAM" id="SignalP"/>
    </source>
</evidence>
<gene>
    <name evidence="3" type="ORF">MENT_LOCUS55063</name>
</gene>
<keyword evidence="1 2" id="KW-0732">Signal</keyword>
<evidence type="ECO:0000313" key="4">
    <source>
        <dbReference type="Proteomes" id="UP000580250"/>
    </source>
</evidence>
<dbReference type="Proteomes" id="UP000580250">
    <property type="component" value="Unassembled WGS sequence"/>
</dbReference>
<protein>
    <submittedName>
        <fullName evidence="3">Uncharacterized protein</fullName>
    </submittedName>
</protein>
<organism evidence="3 4">
    <name type="scientific">Meloidogyne enterolobii</name>
    <name type="common">Root-knot nematode worm</name>
    <name type="synonym">Meloidogyne mayaguensis</name>
    <dbReference type="NCBI Taxonomy" id="390850"/>
    <lineage>
        <taxon>Eukaryota</taxon>
        <taxon>Metazoa</taxon>
        <taxon>Ecdysozoa</taxon>
        <taxon>Nematoda</taxon>
        <taxon>Chromadorea</taxon>
        <taxon>Rhabditida</taxon>
        <taxon>Tylenchina</taxon>
        <taxon>Tylenchomorpha</taxon>
        <taxon>Tylenchoidea</taxon>
        <taxon>Meloidogynidae</taxon>
        <taxon>Meloidogyninae</taxon>
        <taxon>Meloidogyne</taxon>
    </lineage>
</organism>
<proteinExistence type="predicted"/>
<comment type="caution">
    <text evidence="3">The sequence shown here is derived from an EMBL/GenBank/DDBJ whole genome shotgun (WGS) entry which is preliminary data.</text>
</comment>
<dbReference type="SUPFAM" id="SSF63707">
    <property type="entry name" value="Ganglioside M2 (gm2) activator"/>
    <property type="match status" value="1"/>
</dbReference>
<reference evidence="3 4" key="1">
    <citation type="submission" date="2020-08" db="EMBL/GenBank/DDBJ databases">
        <authorList>
            <person name="Koutsovoulos G."/>
            <person name="Danchin GJ E."/>
        </authorList>
    </citation>
    <scope>NUCLEOTIDE SEQUENCE [LARGE SCALE GENOMIC DNA]</scope>
</reference>
<feature type="signal peptide" evidence="2">
    <location>
        <begin position="1"/>
        <end position="18"/>
    </location>
</feature>
<dbReference type="OrthoDB" id="5802052at2759"/>
<dbReference type="InterPro" id="IPR036846">
    <property type="entry name" value="GM2-AP_sf"/>
</dbReference>
<name>A0A6V7XQF3_MELEN</name>
<evidence type="ECO:0000256" key="1">
    <source>
        <dbReference type="ARBA" id="ARBA00022729"/>
    </source>
</evidence>
<sequence length="275" mass="30915">MPLLFIIIFQLIINGIKAEERAEVDIRVSGACSPIYLSRRGIDLGKYRPLIRFNPDKVQLIPKNPVIPGCVKIKAEGVEILKPIKNLFAEIEMRIGGSPDPNNPTLPCTKRIDDKVNQCPCAKTEGSCVFCDFCRQLRAQQSKLSITETSKRKLKNKSGDEDSLEEQCKCETMQPGLYDIETEMCTPELDDTKQYIPTELQNNVLEKTPISMFITVYLMDLQTNPNESYLSAFGKAILQRRMAQSTVACFLMGLDVTLGVNENKQTQHSSTSNEE</sequence>
<accession>A0A6V7XQF3</accession>